<dbReference type="KEGG" id="bhp:BHAMNSH16_01015"/>
<evidence type="ECO:0000259" key="3">
    <source>
        <dbReference type="PROSITE" id="PS51099"/>
    </source>
</evidence>
<evidence type="ECO:0000313" key="4">
    <source>
        <dbReference type="EMBL" id="ASJ20314.1"/>
    </source>
</evidence>
<keyword evidence="1" id="KW-0808">Transferase</keyword>
<sequence>MLKVLVVCANGTGTSLMMKEKAQMALIKLGVENLSIDHCDMNHCKTGDYDLIFCPNSFIDDFKHTEQNGTKVIGITNILSEEEFKQKLEASEYLDELKHK</sequence>
<keyword evidence="2" id="KW-0598">Phosphotransferase system</keyword>
<keyword evidence="5" id="KW-1185">Reference proteome</keyword>
<proteinExistence type="predicted"/>
<dbReference type="Gene3D" id="3.40.50.2300">
    <property type="match status" value="1"/>
</dbReference>
<evidence type="ECO:0000313" key="5">
    <source>
        <dbReference type="Proteomes" id="UP000264880"/>
    </source>
</evidence>
<dbReference type="EMBL" id="CP019914">
    <property type="protein sequence ID" value="ASJ20314.1"/>
    <property type="molecule type" value="Genomic_DNA"/>
</dbReference>
<organism evidence="4 5">
    <name type="scientific">Brachyspira hampsonii</name>
    <dbReference type="NCBI Taxonomy" id="1287055"/>
    <lineage>
        <taxon>Bacteria</taxon>
        <taxon>Pseudomonadati</taxon>
        <taxon>Spirochaetota</taxon>
        <taxon>Spirochaetia</taxon>
        <taxon>Brachyspirales</taxon>
        <taxon>Brachyspiraceae</taxon>
        <taxon>Brachyspira</taxon>
    </lineage>
</organism>
<reference evidence="4 5" key="1">
    <citation type="submission" date="2017-02" db="EMBL/GenBank/DDBJ databases">
        <title>Complete genome sequence of Brachyspira hampsonii genomovar I strain NSH-16 (ATCC BAA-2463).</title>
        <authorList>
            <person name="Mirajkar N.S."/>
            <person name="Gebhart C.J."/>
        </authorList>
    </citation>
    <scope>NUCLEOTIDE SEQUENCE [LARGE SCALE GENOMIC DNA]</scope>
    <source>
        <strain evidence="4 5">NSH-16</strain>
    </source>
</reference>
<dbReference type="SUPFAM" id="SSF52794">
    <property type="entry name" value="PTS system IIB component-like"/>
    <property type="match status" value="1"/>
</dbReference>
<dbReference type="RefSeq" id="WP_008726718.1">
    <property type="nucleotide sequence ID" value="NZ_CP019914.1"/>
</dbReference>
<dbReference type="PROSITE" id="PS51099">
    <property type="entry name" value="PTS_EIIB_TYPE_2"/>
    <property type="match status" value="1"/>
</dbReference>
<dbReference type="Pfam" id="PF02302">
    <property type="entry name" value="PTS_IIB"/>
    <property type="match status" value="1"/>
</dbReference>
<accession>A0AAC9TSD9</accession>
<feature type="domain" description="PTS EIIB type-2" evidence="3">
    <location>
        <begin position="2"/>
        <end position="96"/>
    </location>
</feature>
<evidence type="ECO:0000256" key="2">
    <source>
        <dbReference type="ARBA" id="ARBA00022683"/>
    </source>
</evidence>
<protein>
    <submittedName>
        <fullName evidence="4">PTS ascorbate transporter subunit IIB</fullName>
    </submittedName>
</protein>
<dbReference type="InterPro" id="IPR036095">
    <property type="entry name" value="PTS_EIIB-like_sf"/>
</dbReference>
<dbReference type="GO" id="GO:0009401">
    <property type="term" value="P:phosphoenolpyruvate-dependent sugar phosphotransferase system"/>
    <property type="evidence" value="ECO:0007669"/>
    <property type="project" value="UniProtKB-KW"/>
</dbReference>
<evidence type="ECO:0000256" key="1">
    <source>
        <dbReference type="ARBA" id="ARBA00022679"/>
    </source>
</evidence>
<dbReference type="InterPro" id="IPR013011">
    <property type="entry name" value="PTS_EIIB_2"/>
</dbReference>
<dbReference type="CDD" id="cd05563">
    <property type="entry name" value="PTS_IIB_ascorbate"/>
    <property type="match status" value="1"/>
</dbReference>
<dbReference type="InterPro" id="IPR003501">
    <property type="entry name" value="PTS_EIIB_2/3"/>
</dbReference>
<dbReference type="AlphaFoldDB" id="A0AAC9TSD9"/>
<name>A0AAC9TSD9_9SPIR</name>
<dbReference type="GO" id="GO:0008982">
    <property type="term" value="F:protein-N(PI)-phosphohistidine-sugar phosphotransferase activity"/>
    <property type="evidence" value="ECO:0007669"/>
    <property type="project" value="InterPro"/>
</dbReference>
<dbReference type="Proteomes" id="UP000264880">
    <property type="component" value="Chromosome"/>
</dbReference>
<gene>
    <name evidence="4" type="ORF">BHAMNSH16_01015</name>
</gene>